<organism evidence="3 4">
    <name type="scientific">Alistipes communis</name>
    <dbReference type="NCBI Taxonomy" id="2585118"/>
    <lineage>
        <taxon>Bacteria</taxon>
        <taxon>Pseudomonadati</taxon>
        <taxon>Bacteroidota</taxon>
        <taxon>Bacteroidia</taxon>
        <taxon>Bacteroidales</taxon>
        <taxon>Rikenellaceae</taxon>
        <taxon>Alistipes</taxon>
    </lineage>
</organism>
<dbReference type="GeneID" id="78342828"/>
<accession>A0A4Y1WV53</accession>
<dbReference type="CDD" id="cd17242">
    <property type="entry name" value="MobM_relaxase"/>
    <property type="match status" value="1"/>
</dbReference>
<dbReference type="RefSeq" id="WP_141413143.1">
    <property type="nucleotide sequence ID" value="NZ_AP019735.1"/>
</dbReference>
<evidence type="ECO:0000256" key="1">
    <source>
        <dbReference type="SAM" id="Coils"/>
    </source>
</evidence>
<dbReference type="GO" id="GO:0003677">
    <property type="term" value="F:DNA binding"/>
    <property type="evidence" value="ECO:0007669"/>
    <property type="project" value="InterPro"/>
</dbReference>
<gene>
    <name evidence="3" type="ORF">A5CBH24_21100</name>
</gene>
<name>A0A4Y1WV53_9BACT</name>
<feature type="compositionally biased region" description="Basic and acidic residues" evidence="2">
    <location>
        <begin position="24"/>
        <end position="46"/>
    </location>
</feature>
<sequence>MNTDIKQAMHVEAGKSFGTAEANENERHWNDDKIERKNQDPTNHYDKSRMRLNFEIGPDGKIHPLGYQQKSLEVRLMDRLTELGWHPFKADSKIQPNCCAKFIFGGNHDRTLEMAFGDQAVNHDKGADNSHLQRRPEIEQWAKDVYDWCARRYGQENIIGFQIHLDESSPHIHALIVPVGQRTKSGRKCVMWSAKFGKNCYEYGRILREMHTSLYEEVGSKYGLERGDSIEWRHVSHLSKRDYIRKLTHDARQAEKAVKGLQSMIRRMEAQIFNYKSLLDDVEEKLASGRITLDKYDAQKADLLKLIAEYQTKLDDKTVKLQAKEQELDRMTRDIERVGRIAQPFRNRQIDFEPPRITGKPTIFGVDKWIEEQNRSIASRFVKIVRQIEALYRKDAELQVQAVQRNELVDYQELKRLQQENMRLTDLNDNQTALMQEFLDQMAEPSARERIFTIADALIGGQLVAVSSGGGSGNSSSDLRWDGRRPDEEEEAYRRRCLLYVARIVHNSQKRIMCKKTR</sequence>
<dbReference type="Proteomes" id="UP000318946">
    <property type="component" value="Chromosome"/>
</dbReference>
<keyword evidence="1" id="KW-0175">Coiled coil</keyword>
<dbReference type="AlphaFoldDB" id="A0A4Y1WV53"/>
<reference evidence="4" key="1">
    <citation type="submission" date="2019-06" db="EMBL/GenBank/DDBJ databases">
        <title>Alistipes onderdonkii subsp. vulgaris subsp. nov., Alistipes dispar sp. nov. and Alistipes communis sp. nov., isolated from human faeces, and creation of Alistipes onderdonkii subsp. onderdonkii subsp. nov.</title>
        <authorList>
            <person name="Sakamoto M."/>
            <person name="Ikeyama N."/>
            <person name="Ogata Y."/>
            <person name="Suda W."/>
            <person name="Iino T."/>
            <person name="Hattori M."/>
            <person name="Ohkuma M."/>
        </authorList>
    </citation>
    <scope>NUCLEOTIDE SEQUENCE [LARGE SCALE GENOMIC DNA]</scope>
    <source>
        <strain evidence="4">5CBH24</strain>
    </source>
</reference>
<keyword evidence="4" id="KW-1185">Reference proteome</keyword>
<evidence type="ECO:0000313" key="3">
    <source>
        <dbReference type="EMBL" id="BBL04797.1"/>
    </source>
</evidence>
<feature type="coiled-coil region" evidence="1">
    <location>
        <begin position="244"/>
        <end position="341"/>
    </location>
</feature>
<dbReference type="GO" id="GO:0006310">
    <property type="term" value="P:DNA recombination"/>
    <property type="evidence" value="ECO:0007669"/>
    <property type="project" value="InterPro"/>
</dbReference>
<feature type="region of interest" description="Disordered" evidence="2">
    <location>
        <begin position="16"/>
        <end position="46"/>
    </location>
</feature>
<dbReference type="EMBL" id="AP019735">
    <property type="protein sequence ID" value="BBL04797.1"/>
    <property type="molecule type" value="Genomic_DNA"/>
</dbReference>
<proteinExistence type="predicted"/>
<dbReference type="KEGG" id="acou:A5CBH24_21100"/>
<evidence type="ECO:0000313" key="4">
    <source>
        <dbReference type="Proteomes" id="UP000318946"/>
    </source>
</evidence>
<feature type="region of interest" description="Disordered" evidence="2">
    <location>
        <begin position="467"/>
        <end position="486"/>
    </location>
</feature>
<protein>
    <submittedName>
        <fullName evidence="3">Recombinase</fullName>
    </submittedName>
</protein>
<dbReference type="InterPro" id="IPR001668">
    <property type="entry name" value="Mob_Pre"/>
</dbReference>
<dbReference type="OrthoDB" id="1079314at2"/>
<accession>A0A4Y1XLV0</accession>
<evidence type="ECO:0000256" key="2">
    <source>
        <dbReference type="SAM" id="MobiDB-lite"/>
    </source>
</evidence>
<dbReference type="Gene3D" id="3.30.930.30">
    <property type="match status" value="1"/>
</dbReference>
<dbReference type="NCBIfam" id="NF041497">
    <property type="entry name" value="MobV"/>
    <property type="match status" value="1"/>
</dbReference>
<dbReference type="Pfam" id="PF01076">
    <property type="entry name" value="Mob_Pre"/>
    <property type="match status" value="1"/>
</dbReference>